<evidence type="ECO:0000256" key="1">
    <source>
        <dbReference type="SAM" id="SignalP"/>
    </source>
</evidence>
<proteinExistence type="predicted"/>
<keyword evidence="3" id="KW-1185">Reference proteome</keyword>
<dbReference type="EMBL" id="JACHMN010000002">
    <property type="protein sequence ID" value="MBB5869943.1"/>
    <property type="molecule type" value="Genomic_DNA"/>
</dbReference>
<comment type="caution">
    <text evidence="2">The sequence shown here is derived from an EMBL/GenBank/DDBJ whole genome shotgun (WGS) entry which is preliminary data.</text>
</comment>
<sequence>MQIKKAGAVAVGALATVAAMGAPAAATTYGHAPTADKAQAMRALGSQFLGGGTARGGWDAPWDQEQQALLSVGTGSALTAASWQACGGVGGWGVIAAGVAASSPNTVVGDCANANIKLSQDTIPGVVSVLSDTAVSVASWQSCGSVIGGGVIAVGAALQSPNTVLGSCDNSNIVITHDHGYNTHHEESASLEEVANATALRKVPAVKAATTRGYNTWGATKAAPAAASRHGGWDAPWDVEPMTFLSVGTGSAAQALSWQVCASTAGMGVIAVAASASSPNTVLSDCNNANVWIDQDDPTALISVLDNSSVNIAPWQVCGSTIGGGVIAAGVSLQSPNTVFGNCNNANVTID</sequence>
<evidence type="ECO:0000313" key="2">
    <source>
        <dbReference type="EMBL" id="MBB5869943.1"/>
    </source>
</evidence>
<gene>
    <name evidence="2" type="ORF">F4553_003322</name>
</gene>
<feature type="chain" id="PRO_5039556619" evidence="1">
    <location>
        <begin position="22"/>
        <end position="351"/>
    </location>
</feature>
<reference evidence="2 3" key="1">
    <citation type="submission" date="2020-08" db="EMBL/GenBank/DDBJ databases">
        <title>Sequencing the genomes of 1000 actinobacteria strains.</title>
        <authorList>
            <person name="Klenk H.-P."/>
        </authorList>
    </citation>
    <scope>NUCLEOTIDE SEQUENCE [LARGE SCALE GENOMIC DNA]</scope>
    <source>
        <strain evidence="2 3">DSM 45362</strain>
    </source>
</reference>
<keyword evidence="1" id="KW-0732">Signal</keyword>
<accession>A0A841BSP6</accession>
<evidence type="ECO:0000313" key="3">
    <source>
        <dbReference type="Proteomes" id="UP000587527"/>
    </source>
</evidence>
<name>A0A841BSP6_9ACTN</name>
<dbReference type="AlphaFoldDB" id="A0A841BSP6"/>
<feature type="signal peptide" evidence="1">
    <location>
        <begin position="1"/>
        <end position="21"/>
    </location>
</feature>
<organism evidence="2 3">
    <name type="scientific">Allocatelliglobosispora scoriae</name>
    <dbReference type="NCBI Taxonomy" id="643052"/>
    <lineage>
        <taxon>Bacteria</taxon>
        <taxon>Bacillati</taxon>
        <taxon>Actinomycetota</taxon>
        <taxon>Actinomycetes</taxon>
        <taxon>Micromonosporales</taxon>
        <taxon>Micromonosporaceae</taxon>
        <taxon>Allocatelliglobosispora</taxon>
    </lineage>
</organism>
<dbReference type="RefSeq" id="WP_184836957.1">
    <property type="nucleotide sequence ID" value="NZ_JACHMN010000002.1"/>
</dbReference>
<dbReference type="Proteomes" id="UP000587527">
    <property type="component" value="Unassembled WGS sequence"/>
</dbReference>
<protein>
    <submittedName>
        <fullName evidence="2">Uncharacterized protein</fullName>
    </submittedName>
</protein>